<reference evidence="1 2" key="1">
    <citation type="journal article" date="2019" name="ACS Chem. Biol.">
        <title>Identification and Mobilization of a Cryptic Antibiotic Biosynthesis Gene Locus from a Human-Pathogenic Nocardia Isolate.</title>
        <authorList>
            <person name="Herisse M."/>
            <person name="Ishida K."/>
            <person name="Porter J.L."/>
            <person name="Howden B."/>
            <person name="Hertweck C."/>
            <person name="Stinear T.P."/>
            <person name="Pidot S.J."/>
        </authorList>
    </citation>
    <scope>NUCLEOTIDE SEQUENCE [LARGE SCALE GENOMIC DNA]</scope>
    <source>
        <strain evidence="1 2">AUSMDU00024985</strain>
    </source>
</reference>
<gene>
    <name evidence="1" type="ORF">F5X71_34700</name>
</gene>
<evidence type="ECO:0000313" key="2">
    <source>
        <dbReference type="Proteomes" id="UP000501705"/>
    </source>
</evidence>
<evidence type="ECO:0000313" key="1">
    <source>
        <dbReference type="EMBL" id="QIS06776.1"/>
    </source>
</evidence>
<protein>
    <submittedName>
        <fullName evidence="1">Holin</fullName>
    </submittedName>
</protein>
<dbReference type="RefSeq" id="WP_167460079.1">
    <property type="nucleotide sequence ID" value="NZ_CP046171.1"/>
</dbReference>
<proteinExistence type="predicted"/>
<dbReference type="Proteomes" id="UP000501705">
    <property type="component" value="Chromosome"/>
</dbReference>
<name>A0A6G9Y0X9_NOCBR</name>
<organism evidence="1 2">
    <name type="scientific">Nocardia brasiliensis</name>
    <dbReference type="NCBI Taxonomy" id="37326"/>
    <lineage>
        <taxon>Bacteria</taxon>
        <taxon>Bacillati</taxon>
        <taxon>Actinomycetota</taxon>
        <taxon>Actinomycetes</taxon>
        <taxon>Mycobacteriales</taxon>
        <taxon>Nocardiaceae</taxon>
        <taxon>Nocardia</taxon>
    </lineage>
</organism>
<dbReference type="EMBL" id="CP046171">
    <property type="protein sequence ID" value="QIS06776.1"/>
    <property type="molecule type" value="Genomic_DNA"/>
</dbReference>
<sequence>MHHARVDALRGTRTERGYGTAHSARFRAGVLARDDQTCQMCGGFADVADHHPLSRRELVAAGLDADDPQYGRALCVYCHNRHTGRTQGHGNLGKAR</sequence>
<accession>A0A6G9Y0X9</accession>
<dbReference type="AlphaFoldDB" id="A0A6G9Y0X9"/>